<evidence type="ECO:0000313" key="3">
    <source>
        <dbReference type="Proteomes" id="UP001160390"/>
    </source>
</evidence>
<dbReference type="AlphaFoldDB" id="A0AA35PU90"/>
<feature type="region of interest" description="Disordered" evidence="1">
    <location>
        <begin position="197"/>
        <end position="218"/>
    </location>
</feature>
<feature type="compositionally biased region" description="Polar residues" evidence="1">
    <location>
        <begin position="317"/>
        <end position="329"/>
    </location>
</feature>
<gene>
    <name evidence="2" type="ORF">CCHLO57077_00015820</name>
</gene>
<feature type="region of interest" description="Disordered" evidence="1">
    <location>
        <begin position="305"/>
        <end position="329"/>
    </location>
</feature>
<accession>A0AA35PU90</accession>
<organism evidence="2 3">
    <name type="scientific">Clonostachys chloroleuca</name>
    <dbReference type="NCBI Taxonomy" id="1926264"/>
    <lineage>
        <taxon>Eukaryota</taxon>
        <taxon>Fungi</taxon>
        <taxon>Dikarya</taxon>
        <taxon>Ascomycota</taxon>
        <taxon>Pezizomycotina</taxon>
        <taxon>Sordariomycetes</taxon>
        <taxon>Hypocreomycetidae</taxon>
        <taxon>Hypocreales</taxon>
        <taxon>Bionectriaceae</taxon>
        <taxon>Clonostachys</taxon>
    </lineage>
</organism>
<proteinExistence type="predicted"/>
<sequence>MLAKCKSMFPGAKRVGGVIQRDPGFEVFLSDWGKLIRSRDKATFNSRLANFIQQYPQRPIYPWKERFITYLVNRHHHLGHITTSIVESLHDHFNNFWEHQILNIINIHSLHHHKISTFSIQPLYLPIRERVSSHALKILEIKHQAVELKLYRDILISSQGCVCEKAVTWGLPCRHIIHSRLYWKSYATVQAAPFEPATIQPKGRPRGSLNLDKTRSTRRDPSAYEIAISLEKYEAQRPSSTAPANLETPPLTGLAYIKQFGDNFEPGTQAPRIAQRFNTPPDEEDTEHKTLKDVEILIIAQQHDIRVEEEREDTPDDWNSIQRQQETQEQIVCDLSHDDLEFE</sequence>
<keyword evidence="3" id="KW-1185">Reference proteome</keyword>
<evidence type="ECO:0000313" key="2">
    <source>
        <dbReference type="EMBL" id="CAI6059443.1"/>
    </source>
</evidence>
<evidence type="ECO:0008006" key="4">
    <source>
        <dbReference type="Google" id="ProtNLM"/>
    </source>
</evidence>
<evidence type="ECO:0000256" key="1">
    <source>
        <dbReference type="SAM" id="MobiDB-lite"/>
    </source>
</evidence>
<protein>
    <recommendedName>
        <fullName evidence="4">SWIM-type domain-containing protein</fullName>
    </recommendedName>
</protein>
<name>A0AA35PU90_9HYPO</name>
<dbReference type="Proteomes" id="UP001160390">
    <property type="component" value="Unassembled WGS sequence"/>
</dbReference>
<dbReference type="EMBL" id="CABFNP030000615">
    <property type="protein sequence ID" value="CAI6059443.1"/>
    <property type="molecule type" value="Genomic_DNA"/>
</dbReference>
<comment type="caution">
    <text evidence="2">The sequence shown here is derived from an EMBL/GenBank/DDBJ whole genome shotgun (WGS) entry which is preliminary data.</text>
</comment>
<reference evidence="2" key="1">
    <citation type="submission" date="2023-01" db="EMBL/GenBank/DDBJ databases">
        <authorList>
            <person name="Piombo E."/>
        </authorList>
    </citation>
    <scope>NUCLEOTIDE SEQUENCE</scope>
</reference>